<comment type="caution">
    <text evidence="1">The sequence shown here is derived from an EMBL/GenBank/DDBJ whole genome shotgun (WGS) entry which is preliminary data.</text>
</comment>
<dbReference type="Proteomes" id="UP000281915">
    <property type="component" value="Unassembled WGS sequence"/>
</dbReference>
<dbReference type="AlphaFoldDB" id="A0A3M8DBE4"/>
<evidence type="ECO:0000313" key="2">
    <source>
        <dbReference type="Proteomes" id="UP000281915"/>
    </source>
</evidence>
<protein>
    <recommendedName>
        <fullName evidence="3">Lipoprotein</fullName>
    </recommendedName>
</protein>
<sequence length="167" mass="19312">MKKKWFVVSSLALLVACASFFFTIQLRENDSDMIVEVSIQRTLQVLGIETDIESIKSSQSVKDRTYFTDGDGKKWVYIEYTDRTAFIEDMENYYNGGFIESFIGVQASIMRKHSQIGDYIPIILLDEDLQQGSFTFSRDSGETLSFPIHYEYIKGWVYEEPILFESA</sequence>
<dbReference type="RefSeq" id="WP_122912291.1">
    <property type="nucleotide sequence ID" value="NZ_RHHT01000005.1"/>
</dbReference>
<evidence type="ECO:0000313" key="1">
    <source>
        <dbReference type="EMBL" id="RNB84939.1"/>
    </source>
</evidence>
<evidence type="ECO:0008006" key="3">
    <source>
        <dbReference type="Google" id="ProtNLM"/>
    </source>
</evidence>
<reference evidence="1 2" key="1">
    <citation type="submission" date="2018-10" db="EMBL/GenBank/DDBJ databases">
        <title>Phylogenomics of Brevibacillus.</title>
        <authorList>
            <person name="Dunlap C."/>
        </authorList>
    </citation>
    <scope>NUCLEOTIDE SEQUENCE [LARGE SCALE GENOMIC DNA]</scope>
    <source>
        <strain evidence="1 2">JCM 15085</strain>
    </source>
</reference>
<organism evidence="1 2">
    <name type="scientific">Brevibacillus panacihumi</name>
    <dbReference type="NCBI Taxonomy" id="497735"/>
    <lineage>
        <taxon>Bacteria</taxon>
        <taxon>Bacillati</taxon>
        <taxon>Bacillota</taxon>
        <taxon>Bacilli</taxon>
        <taxon>Bacillales</taxon>
        <taxon>Paenibacillaceae</taxon>
        <taxon>Brevibacillus</taxon>
    </lineage>
</organism>
<gene>
    <name evidence="1" type="ORF">EDM58_04485</name>
</gene>
<accession>A0A3M8DBE4</accession>
<proteinExistence type="predicted"/>
<name>A0A3M8DBE4_9BACL</name>
<dbReference type="PROSITE" id="PS51257">
    <property type="entry name" value="PROKAR_LIPOPROTEIN"/>
    <property type="match status" value="1"/>
</dbReference>
<dbReference type="EMBL" id="RHHT01000005">
    <property type="protein sequence ID" value="RNB84939.1"/>
    <property type="molecule type" value="Genomic_DNA"/>
</dbReference>